<protein>
    <submittedName>
        <fullName evidence="3">Uncharacterized protein</fullName>
    </submittedName>
</protein>
<accession>A0AAE0NR85</accession>
<organism evidence="3 4">
    <name type="scientific">Podospora didyma</name>
    <dbReference type="NCBI Taxonomy" id="330526"/>
    <lineage>
        <taxon>Eukaryota</taxon>
        <taxon>Fungi</taxon>
        <taxon>Dikarya</taxon>
        <taxon>Ascomycota</taxon>
        <taxon>Pezizomycotina</taxon>
        <taxon>Sordariomycetes</taxon>
        <taxon>Sordariomycetidae</taxon>
        <taxon>Sordariales</taxon>
        <taxon>Podosporaceae</taxon>
        <taxon>Podospora</taxon>
    </lineage>
</organism>
<gene>
    <name evidence="3" type="ORF">B0H63DRAFT_190581</name>
</gene>
<evidence type="ECO:0000313" key="4">
    <source>
        <dbReference type="Proteomes" id="UP001285441"/>
    </source>
</evidence>
<proteinExistence type="predicted"/>
<feature type="transmembrane region" description="Helical" evidence="2">
    <location>
        <begin position="252"/>
        <end position="276"/>
    </location>
</feature>
<keyword evidence="2" id="KW-1133">Transmembrane helix</keyword>
<keyword evidence="2" id="KW-0472">Membrane</keyword>
<feature type="transmembrane region" description="Helical" evidence="2">
    <location>
        <begin position="106"/>
        <end position="126"/>
    </location>
</feature>
<evidence type="ECO:0000256" key="1">
    <source>
        <dbReference type="SAM" id="MobiDB-lite"/>
    </source>
</evidence>
<feature type="transmembrane region" description="Helical" evidence="2">
    <location>
        <begin position="24"/>
        <end position="43"/>
    </location>
</feature>
<reference evidence="3" key="1">
    <citation type="journal article" date="2023" name="Mol. Phylogenet. Evol.">
        <title>Genome-scale phylogeny and comparative genomics of the fungal order Sordariales.</title>
        <authorList>
            <person name="Hensen N."/>
            <person name="Bonometti L."/>
            <person name="Westerberg I."/>
            <person name="Brannstrom I.O."/>
            <person name="Guillou S."/>
            <person name="Cros-Aarteil S."/>
            <person name="Calhoun S."/>
            <person name="Haridas S."/>
            <person name="Kuo A."/>
            <person name="Mondo S."/>
            <person name="Pangilinan J."/>
            <person name="Riley R."/>
            <person name="LaButti K."/>
            <person name="Andreopoulos B."/>
            <person name="Lipzen A."/>
            <person name="Chen C."/>
            <person name="Yan M."/>
            <person name="Daum C."/>
            <person name="Ng V."/>
            <person name="Clum A."/>
            <person name="Steindorff A."/>
            <person name="Ohm R.A."/>
            <person name="Martin F."/>
            <person name="Silar P."/>
            <person name="Natvig D.O."/>
            <person name="Lalanne C."/>
            <person name="Gautier V."/>
            <person name="Ament-Velasquez S.L."/>
            <person name="Kruys A."/>
            <person name="Hutchinson M.I."/>
            <person name="Powell A.J."/>
            <person name="Barry K."/>
            <person name="Miller A.N."/>
            <person name="Grigoriev I.V."/>
            <person name="Debuchy R."/>
            <person name="Gladieux P."/>
            <person name="Hiltunen Thoren M."/>
            <person name="Johannesson H."/>
        </authorList>
    </citation>
    <scope>NUCLEOTIDE SEQUENCE</scope>
    <source>
        <strain evidence="3">CBS 232.78</strain>
    </source>
</reference>
<name>A0AAE0NR85_9PEZI</name>
<feature type="region of interest" description="Disordered" evidence="1">
    <location>
        <begin position="199"/>
        <end position="222"/>
    </location>
</feature>
<comment type="caution">
    <text evidence="3">The sequence shown here is derived from an EMBL/GenBank/DDBJ whole genome shotgun (WGS) entry which is preliminary data.</text>
</comment>
<dbReference type="Proteomes" id="UP001285441">
    <property type="component" value="Unassembled WGS sequence"/>
</dbReference>
<sequence>MATNETQLEPPECSFKGNPDLYGLGLRLAFYITCATGSIASIFLDKQFKYLIDSSVAFCLATLFVLVRETVAGTLYASEASLFFWLVIIQVLAVLNFKRAIIASPLGYMINLLLMVGFLVYASWFWNTGIDRLPRVGDGCTEYGFYFFKFDVRSFWWRLVNRIVFTILTVFLGFFAVLIAGFIGFIFVIFLFKAIRPKKTRPPRRDRPSQAEDQTPLDPMDDAHTAEFRDMVKGTALEKLLLSNKADKWSPLARGIGTGFLIVLTSFWMAFFIHAVELQIQWNNIRGVQRLDSVGQLIPFLLSVGMLGHVLYSIIWRKDIAAGAEQTTSSVAEVSESCPYKTAANTVGQHELLPVAAQVPASPSA</sequence>
<dbReference type="AlphaFoldDB" id="A0AAE0NR85"/>
<keyword evidence="4" id="KW-1185">Reference proteome</keyword>
<dbReference type="EMBL" id="JAULSW010000004">
    <property type="protein sequence ID" value="KAK3386010.1"/>
    <property type="molecule type" value="Genomic_DNA"/>
</dbReference>
<keyword evidence="2" id="KW-0812">Transmembrane</keyword>
<feature type="transmembrane region" description="Helical" evidence="2">
    <location>
        <begin position="73"/>
        <end position="94"/>
    </location>
</feature>
<evidence type="ECO:0000256" key="2">
    <source>
        <dbReference type="SAM" id="Phobius"/>
    </source>
</evidence>
<feature type="transmembrane region" description="Helical" evidence="2">
    <location>
        <begin position="296"/>
        <end position="315"/>
    </location>
</feature>
<reference evidence="3" key="2">
    <citation type="submission" date="2023-06" db="EMBL/GenBank/DDBJ databases">
        <authorList>
            <consortium name="Lawrence Berkeley National Laboratory"/>
            <person name="Haridas S."/>
            <person name="Hensen N."/>
            <person name="Bonometti L."/>
            <person name="Westerberg I."/>
            <person name="Brannstrom I.O."/>
            <person name="Guillou S."/>
            <person name="Cros-Aarteil S."/>
            <person name="Calhoun S."/>
            <person name="Kuo A."/>
            <person name="Mondo S."/>
            <person name="Pangilinan J."/>
            <person name="Riley R."/>
            <person name="LaButti K."/>
            <person name="Andreopoulos B."/>
            <person name="Lipzen A."/>
            <person name="Chen C."/>
            <person name="Yanf M."/>
            <person name="Daum C."/>
            <person name="Ng V."/>
            <person name="Clum A."/>
            <person name="Steindorff A."/>
            <person name="Ohm R."/>
            <person name="Martin F."/>
            <person name="Silar P."/>
            <person name="Natvig D."/>
            <person name="Lalanne C."/>
            <person name="Gautier V."/>
            <person name="Ament-velasquez S.L."/>
            <person name="Kruys A."/>
            <person name="Hutchinson M.I."/>
            <person name="Powell A.J."/>
            <person name="Barry K."/>
            <person name="Miller A.N."/>
            <person name="Grigoriev I.V."/>
            <person name="Debuchy R."/>
            <person name="Gladieux P."/>
            <person name="Thoren M.H."/>
            <person name="Johannesson H."/>
        </authorList>
    </citation>
    <scope>NUCLEOTIDE SEQUENCE</scope>
    <source>
        <strain evidence="3">CBS 232.78</strain>
    </source>
</reference>
<feature type="transmembrane region" description="Helical" evidence="2">
    <location>
        <begin position="163"/>
        <end position="192"/>
    </location>
</feature>
<evidence type="ECO:0000313" key="3">
    <source>
        <dbReference type="EMBL" id="KAK3386010.1"/>
    </source>
</evidence>